<protein>
    <submittedName>
        <fullName evidence="1">Uncharacterized protein</fullName>
    </submittedName>
</protein>
<evidence type="ECO:0000313" key="2">
    <source>
        <dbReference type="Proteomes" id="UP000032142"/>
    </source>
</evidence>
<gene>
    <name evidence="1" type="ORF">F383_25261</name>
</gene>
<dbReference type="Proteomes" id="UP000032142">
    <property type="component" value="Unassembled WGS sequence"/>
</dbReference>
<name>A0A0B0P503_GOSAR</name>
<dbReference type="EMBL" id="KN410626">
    <property type="protein sequence ID" value="KHG18446.1"/>
    <property type="molecule type" value="Genomic_DNA"/>
</dbReference>
<sequence>MLYQFKDNSNTYSSNVVVLFTYNFPRIIKSTRLVQIWKFFIYISKIHSFSH</sequence>
<organism evidence="1 2">
    <name type="scientific">Gossypium arboreum</name>
    <name type="common">Tree cotton</name>
    <name type="synonym">Gossypium nanking</name>
    <dbReference type="NCBI Taxonomy" id="29729"/>
    <lineage>
        <taxon>Eukaryota</taxon>
        <taxon>Viridiplantae</taxon>
        <taxon>Streptophyta</taxon>
        <taxon>Embryophyta</taxon>
        <taxon>Tracheophyta</taxon>
        <taxon>Spermatophyta</taxon>
        <taxon>Magnoliopsida</taxon>
        <taxon>eudicotyledons</taxon>
        <taxon>Gunneridae</taxon>
        <taxon>Pentapetalae</taxon>
        <taxon>rosids</taxon>
        <taxon>malvids</taxon>
        <taxon>Malvales</taxon>
        <taxon>Malvaceae</taxon>
        <taxon>Malvoideae</taxon>
        <taxon>Gossypium</taxon>
    </lineage>
</organism>
<proteinExistence type="predicted"/>
<dbReference type="AlphaFoldDB" id="A0A0B0P503"/>
<reference evidence="2" key="1">
    <citation type="submission" date="2014-09" db="EMBL/GenBank/DDBJ databases">
        <authorList>
            <person name="Mudge J."/>
            <person name="Ramaraj T."/>
            <person name="Lindquist I.E."/>
            <person name="Bharti A.K."/>
            <person name="Sundararajan A."/>
            <person name="Cameron C.T."/>
            <person name="Woodward J.E."/>
            <person name="May G.D."/>
            <person name="Brubaker C."/>
            <person name="Broadhvest J."/>
            <person name="Wilkins T.A."/>
        </authorList>
    </citation>
    <scope>NUCLEOTIDE SEQUENCE</scope>
    <source>
        <strain evidence="2">cv. AKA8401</strain>
    </source>
</reference>
<evidence type="ECO:0000313" key="1">
    <source>
        <dbReference type="EMBL" id="KHG18446.1"/>
    </source>
</evidence>
<accession>A0A0B0P503</accession>
<keyword evidence="2" id="KW-1185">Reference proteome</keyword>